<accession>A0A081P1H9</accession>
<dbReference type="InterPro" id="IPR001223">
    <property type="entry name" value="Glyco_hydro18_cat"/>
</dbReference>
<dbReference type="Pfam" id="PF00704">
    <property type="entry name" value="Glyco_hydro_18"/>
    <property type="match status" value="1"/>
</dbReference>
<comment type="caution">
    <text evidence="3">The sequence shown here is derived from an EMBL/GenBank/DDBJ whole genome shotgun (WGS) entry which is preliminary data.</text>
</comment>
<keyword evidence="1" id="KW-0472">Membrane</keyword>
<keyword evidence="3" id="KW-0378">Hydrolase</keyword>
<dbReference type="RefSeq" id="WP_036684796.1">
    <property type="nucleotide sequence ID" value="NZ_JNVM01000015.1"/>
</dbReference>
<protein>
    <submittedName>
        <fullName evidence="3">Glycosyl hydrolase</fullName>
    </submittedName>
</protein>
<dbReference type="InterPro" id="IPR029070">
    <property type="entry name" value="Chitinase_insertion_sf"/>
</dbReference>
<organism evidence="3 4">
    <name type="scientific">Paenibacillus tyrfis</name>
    <dbReference type="NCBI Taxonomy" id="1501230"/>
    <lineage>
        <taxon>Bacteria</taxon>
        <taxon>Bacillati</taxon>
        <taxon>Bacillota</taxon>
        <taxon>Bacilli</taxon>
        <taxon>Bacillales</taxon>
        <taxon>Paenibacillaceae</taxon>
        <taxon>Paenibacillus</taxon>
    </lineage>
</organism>
<feature type="transmembrane region" description="Helical" evidence="1">
    <location>
        <begin position="21"/>
        <end position="40"/>
    </location>
</feature>
<dbReference type="Gene3D" id="3.10.50.10">
    <property type="match status" value="1"/>
</dbReference>
<keyword evidence="4" id="KW-1185">Reference proteome</keyword>
<dbReference type="PANTHER" id="PTHR46066:SF2">
    <property type="entry name" value="CHITINASE DOMAIN-CONTAINING PROTEIN 1"/>
    <property type="match status" value="1"/>
</dbReference>
<dbReference type="Pfam" id="PF07833">
    <property type="entry name" value="Cu_amine_oxidN1"/>
    <property type="match status" value="1"/>
</dbReference>
<reference evidence="3 4" key="1">
    <citation type="submission" date="2014-06" db="EMBL/GenBank/DDBJ databases">
        <title>Draft genome sequence of Paenibacillus sp. MSt1.</title>
        <authorList>
            <person name="Aw Y.K."/>
            <person name="Ong K.S."/>
            <person name="Gan H.M."/>
            <person name="Lee S.M."/>
        </authorList>
    </citation>
    <scope>NUCLEOTIDE SEQUENCE [LARGE SCALE GENOMIC DNA]</scope>
    <source>
        <strain evidence="3 4">MSt1</strain>
    </source>
</reference>
<sequence>MEPTFEAGGGSRRKKRKKTTFVLLFFALLCGLMLGAYLWIKYVPNWQHQQPDFNGNPKPIFYEGGMLDQPAVGQKESLKLPFDIVKERIDPTLVYEKASESTIITTQNKVVRLRTSQSTGMINEKPFTLKFPLEKANGILYLPIDPLKELYKIDLRESPDTGAVLLFKEGETVHWYKTITIPDKPDKTIAIRRDPTIKAPIYADLKQGESLIVWGEEGEWYRVQQTNGYMGYVRKDQLAADRDEVVPKKEPEPPFVAKKPISGKINMTWEQVVTKNPDTSKIPDMPGLDVVSPTWFHLEDGEGNLKNLADSVYVKWAHDRGYQVWGLFSNGFEQKRTTQALSTYDKRMKMIKQLLAFAQMYSLQGINIDFENVNLKDKQNLVQFVREMSPLMHEQGLVVSMDVTAKSSSEAWSMFYDRKALIQSLDYMMLMAYDEHWASSPKAGSVASLPWVEKSISDLLKEEQIPPSKLILSIPFYTRVWTETKKNGKTDVSSKAVFMDMPQRIIKEKKLTPVLSPETGQNYIEYTEDGKLNKIWIEDETSVKARIELVKKYDLAGVASWRRGFENPEAWNWISASLEAPKK</sequence>
<name>A0A081P1H9_9BACL</name>
<evidence type="ECO:0000313" key="3">
    <source>
        <dbReference type="EMBL" id="KEQ24552.1"/>
    </source>
</evidence>
<dbReference type="Pfam" id="PF08239">
    <property type="entry name" value="SH3_3"/>
    <property type="match status" value="1"/>
</dbReference>
<proteinExistence type="predicted"/>
<dbReference type="GO" id="GO:0016787">
    <property type="term" value="F:hydrolase activity"/>
    <property type="evidence" value="ECO:0007669"/>
    <property type="project" value="UniProtKB-KW"/>
</dbReference>
<dbReference type="Gene3D" id="3.20.20.80">
    <property type="entry name" value="Glycosidases"/>
    <property type="match status" value="1"/>
</dbReference>
<dbReference type="EMBL" id="JNVM01000015">
    <property type="protein sequence ID" value="KEQ24552.1"/>
    <property type="molecule type" value="Genomic_DNA"/>
</dbReference>
<dbReference type="InterPro" id="IPR003646">
    <property type="entry name" value="SH3-like_bac-type"/>
</dbReference>
<dbReference type="SUPFAM" id="SSF51445">
    <property type="entry name" value="(Trans)glycosidases"/>
    <property type="match status" value="1"/>
</dbReference>
<dbReference type="PROSITE" id="PS51910">
    <property type="entry name" value="GH18_2"/>
    <property type="match status" value="1"/>
</dbReference>
<keyword evidence="1" id="KW-1133">Transmembrane helix</keyword>
<evidence type="ECO:0000313" key="4">
    <source>
        <dbReference type="Proteomes" id="UP000028123"/>
    </source>
</evidence>
<dbReference type="OrthoDB" id="9775889at2"/>
<dbReference type="InterPro" id="IPR017853">
    <property type="entry name" value="GH"/>
</dbReference>
<keyword evidence="1" id="KW-0812">Transmembrane</keyword>
<gene>
    <name evidence="3" type="ORF">ET33_07325</name>
</gene>
<evidence type="ECO:0000259" key="2">
    <source>
        <dbReference type="PROSITE" id="PS51910"/>
    </source>
</evidence>
<dbReference type="Proteomes" id="UP000028123">
    <property type="component" value="Unassembled WGS sequence"/>
</dbReference>
<dbReference type="GO" id="GO:0008061">
    <property type="term" value="F:chitin binding"/>
    <property type="evidence" value="ECO:0007669"/>
    <property type="project" value="InterPro"/>
</dbReference>
<dbReference type="SMART" id="SM00636">
    <property type="entry name" value="Glyco_18"/>
    <property type="match status" value="1"/>
</dbReference>
<dbReference type="InterPro" id="IPR012854">
    <property type="entry name" value="Cu_amine_oxidase-like_N"/>
</dbReference>
<evidence type="ECO:0000256" key="1">
    <source>
        <dbReference type="SAM" id="Phobius"/>
    </source>
</evidence>
<dbReference type="AlphaFoldDB" id="A0A081P1H9"/>
<dbReference type="eggNOG" id="COG3858">
    <property type="taxonomic scope" value="Bacteria"/>
</dbReference>
<feature type="domain" description="GH18" evidence="2">
    <location>
        <begin position="263"/>
        <end position="581"/>
    </location>
</feature>
<dbReference type="SUPFAM" id="SSF55383">
    <property type="entry name" value="Copper amine oxidase, domain N"/>
    <property type="match status" value="1"/>
</dbReference>
<dbReference type="PANTHER" id="PTHR46066">
    <property type="entry name" value="CHITINASE DOMAIN-CONTAINING PROTEIN 1 FAMILY MEMBER"/>
    <property type="match status" value="1"/>
</dbReference>
<dbReference type="Gene3D" id="2.30.30.40">
    <property type="entry name" value="SH3 Domains"/>
    <property type="match status" value="1"/>
</dbReference>
<dbReference type="InterPro" id="IPR036582">
    <property type="entry name" value="Mao_N_sf"/>
</dbReference>
<dbReference type="InterPro" id="IPR011583">
    <property type="entry name" value="Chitinase_II/V-like_cat"/>
</dbReference>
<dbReference type="GO" id="GO:0005975">
    <property type="term" value="P:carbohydrate metabolic process"/>
    <property type="evidence" value="ECO:0007669"/>
    <property type="project" value="InterPro"/>
</dbReference>